<proteinExistence type="predicted"/>
<evidence type="ECO:0000256" key="2">
    <source>
        <dbReference type="ARBA" id="ARBA00022723"/>
    </source>
</evidence>
<evidence type="ECO:0000256" key="1">
    <source>
        <dbReference type="ARBA" id="ARBA00001947"/>
    </source>
</evidence>
<organism evidence="6 7">
    <name type="scientific">Sarcina ventriculi</name>
    <name type="common">Clostridium ventriculi</name>
    <dbReference type="NCBI Taxonomy" id="1267"/>
    <lineage>
        <taxon>Bacteria</taxon>
        <taxon>Bacillati</taxon>
        <taxon>Bacillota</taxon>
        <taxon>Clostridia</taxon>
        <taxon>Eubacteriales</taxon>
        <taxon>Clostridiaceae</taxon>
        <taxon>Sarcina</taxon>
    </lineage>
</organism>
<keyword evidence="3 6" id="KW-0378">Hydrolase</keyword>
<dbReference type="SUPFAM" id="SSF56281">
    <property type="entry name" value="Metallo-hydrolase/oxidoreductase"/>
    <property type="match status" value="1"/>
</dbReference>
<dbReference type="InterPro" id="IPR001279">
    <property type="entry name" value="Metallo-B-lactamas"/>
</dbReference>
<dbReference type="Gene3D" id="3.60.15.10">
    <property type="entry name" value="Ribonuclease Z/Hydroxyacylglutathione hydrolase-like"/>
    <property type="match status" value="1"/>
</dbReference>
<comment type="cofactor">
    <cofactor evidence="1">
        <name>Zn(2+)</name>
        <dbReference type="ChEBI" id="CHEBI:29105"/>
    </cofactor>
</comment>
<reference evidence="6 7" key="1">
    <citation type="submission" date="2015-09" db="EMBL/GenBank/DDBJ databases">
        <authorList>
            <consortium name="Pathogen Informatics"/>
        </authorList>
    </citation>
    <scope>NUCLEOTIDE SEQUENCE [LARGE SCALE GENOMIC DNA]</scope>
    <source>
        <strain evidence="6 7">2789STDY5834858</strain>
    </source>
</reference>
<dbReference type="InterPro" id="IPR051453">
    <property type="entry name" value="MBL_Glyoxalase_II"/>
</dbReference>
<dbReference type="PANTHER" id="PTHR46233">
    <property type="entry name" value="HYDROXYACYLGLUTATHIONE HYDROLASE GLOC"/>
    <property type="match status" value="1"/>
</dbReference>
<evidence type="ECO:0000256" key="3">
    <source>
        <dbReference type="ARBA" id="ARBA00022801"/>
    </source>
</evidence>
<dbReference type="PANTHER" id="PTHR46233:SF3">
    <property type="entry name" value="HYDROXYACYLGLUTATHIONE HYDROLASE GLOC"/>
    <property type="match status" value="1"/>
</dbReference>
<feature type="domain" description="Metallo-beta-lactamase" evidence="5">
    <location>
        <begin position="12"/>
        <end position="182"/>
    </location>
</feature>
<name>A0ABM9UQV3_SARVE</name>
<dbReference type="RefSeq" id="WP_055259235.1">
    <property type="nucleotide sequence ID" value="NZ_CABIXL010000005.1"/>
</dbReference>
<dbReference type="SMART" id="SM00849">
    <property type="entry name" value="Lactamase_B"/>
    <property type="match status" value="1"/>
</dbReference>
<evidence type="ECO:0000256" key="4">
    <source>
        <dbReference type="ARBA" id="ARBA00022833"/>
    </source>
</evidence>
<gene>
    <name evidence="6" type="ORF">ERS852473_01563</name>
</gene>
<dbReference type="Pfam" id="PF00753">
    <property type="entry name" value="Lactamase_B"/>
    <property type="match status" value="1"/>
</dbReference>
<accession>A0ABM9UQV3</accession>
<dbReference type="GO" id="GO:0016787">
    <property type="term" value="F:hydrolase activity"/>
    <property type="evidence" value="ECO:0007669"/>
    <property type="project" value="UniProtKB-KW"/>
</dbReference>
<comment type="caution">
    <text evidence="6">The sequence shown here is derived from an EMBL/GenBank/DDBJ whole genome shotgun (WGS) entry which is preliminary data.</text>
</comment>
<dbReference type="Proteomes" id="UP000095488">
    <property type="component" value="Unassembled WGS sequence"/>
</dbReference>
<dbReference type="EMBL" id="CYZR01000005">
    <property type="protein sequence ID" value="CUN97928.1"/>
    <property type="molecule type" value="Genomic_DNA"/>
</dbReference>
<evidence type="ECO:0000313" key="7">
    <source>
        <dbReference type="Proteomes" id="UP000095488"/>
    </source>
</evidence>
<protein>
    <submittedName>
        <fullName evidence="6">Hydroxyacylglutathione hydrolase</fullName>
    </submittedName>
</protein>
<dbReference type="InterPro" id="IPR036866">
    <property type="entry name" value="RibonucZ/Hydroxyglut_hydro"/>
</dbReference>
<sequence length="204" mass="22530">MIIKTVIAGVYDENCYIAMDEETKEAVIMDPGGNFDKIVDAIEKMGANPKFILLTHGHFDHVGAVDELKGKYGIKSFISEDDEKMIDKKESAFGPLEKSDGYIHDNDMFKIGNIEIKAIKTPGHTPGGMCFLIEKNLFSGDTLFRESIGRSDFPGGSFSQLVNGIKTKLMILPDDVVVYPGHNASSTIGHERLNNPFLGDMYAY</sequence>
<keyword evidence="7" id="KW-1185">Reference proteome</keyword>
<evidence type="ECO:0000313" key="6">
    <source>
        <dbReference type="EMBL" id="CUN97928.1"/>
    </source>
</evidence>
<keyword evidence="2" id="KW-0479">Metal-binding</keyword>
<evidence type="ECO:0000259" key="5">
    <source>
        <dbReference type="SMART" id="SM00849"/>
    </source>
</evidence>
<keyword evidence="4" id="KW-0862">Zinc</keyword>
<dbReference type="CDD" id="cd06262">
    <property type="entry name" value="metallo-hydrolase-like_MBL-fold"/>
    <property type="match status" value="1"/>
</dbReference>